<keyword evidence="4" id="KW-1185">Reference proteome</keyword>
<dbReference type="eggNOG" id="ENOG502SRZP">
    <property type="taxonomic scope" value="Eukaryota"/>
</dbReference>
<evidence type="ECO:0000256" key="1">
    <source>
        <dbReference type="SAM" id="Coils"/>
    </source>
</evidence>
<dbReference type="HOGENOM" id="CLU_233596_0_0_1"/>
<protein>
    <submittedName>
        <fullName evidence="3">Uncharacterized protein</fullName>
    </submittedName>
</protein>
<feature type="coiled-coil region" evidence="1">
    <location>
        <begin position="1100"/>
        <end position="1162"/>
    </location>
</feature>
<feature type="compositionally biased region" description="Low complexity" evidence="2">
    <location>
        <begin position="1311"/>
        <end position="1324"/>
    </location>
</feature>
<dbReference type="STRING" id="312017.Q22CB2"/>
<feature type="region of interest" description="Disordered" evidence="2">
    <location>
        <begin position="1309"/>
        <end position="1330"/>
    </location>
</feature>
<feature type="coiled-coil region" evidence="1">
    <location>
        <begin position="471"/>
        <end position="533"/>
    </location>
</feature>
<organism evidence="3 4">
    <name type="scientific">Tetrahymena thermophila (strain SB210)</name>
    <dbReference type="NCBI Taxonomy" id="312017"/>
    <lineage>
        <taxon>Eukaryota</taxon>
        <taxon>Sar</taxon>
        <taxon>Alveolata</taxon>
        <taxon>Ciliophora</taxon>
        <taxon>Intramacronucleata</taxon>
        <taxon>Oligohymenophorea</taxon>
        <taxon>Hymenostomatida</taxon>
        <taxon>Tetrahymenina</taxon>
        <taxon>Tetrahymenidae</taxon>
        <taxon>Tetrahymena</taxon>
    </lineage>
</organism>
<feature type="coiled-coil region" evidence="1">
    <location>
        <begin position="149"/>
        <end position="413"/>
    </location>
</feature>
<dbReference type="GeneID" id="7836358"/>
<name>Q22CB2_TETTS</name>
<feature type="coiled-coil region" evidence="1">
    <location>
        <begin position="980"/>
        <end position="1028"/>
    </location>
</feature>
<dbReference type="Proteomes" id="UP000009168">
    <property type="component" value="Unassembled WGS sequence"/>
</dbReference>
<dbReference type="RefSeq" id="XP_001030617.2">
    <property type="nucleotide sequence ID" value="XM_001030617.2"/>
</dbReference>
<gene>
    <name evidence="3" type="ORF">TTHERM_01054390</name>
</gene>
<dbReference type="InParanoid" id="Q22CB2"/>
<proteinExistence type="predicted"/>
<feature type="coiled-coil region" evidence="1">
    <location>
        <begin position="794"/>
        <end position="909"/>
    </location>
</feature>
<keyword evidence="1" id="KW-0175">Coiled coil</keyword>
<reference evidence="4" key="1">
    <citation type="journal article" date="2006" name="PLoS Biol.">
        <title>Macronuclear genome sequence of the ciliate Tetrahymena thermophila, a model eukaryote.</title>
        <authorList>
            <person name="Eisen J.A."/>
            <person name="Coyne R.S."/>
            <person name="Wu M."/>
            <person name="Wu D."/>
            <person name="Thiagarajan M."/>
            <person name="Wortman J.R."/>
            <person name="Badger J.H."/>
            <person name="Ren Q."/>
            <person name="Amedeo P."/>
            <person name="Jones K.M."/>
            <person name="Tallon L.J."/>
            <person name="Delcher A.L."/>
            <person name="Salzberg S.L."/>
            <person name="Silva J.C."/>
            <person name="Haas B.J."/>
            <person name="Majoros W.H."/>
            <person name="Farzad M."/>
            <person name="Carlton J.M."/>
            <person name="Smith R.K. Jr."/>
            <person name="Garg J."/>
            <person name="Pearlman R.E."/>
            <person name="Karrer K.M."/>
            <person name="Sun L."/>
            <person name="Manning G."/>
            <person name="Elde N.C."/>
            <person name="Turkewitz A.P."/>
            <person name="Asai D.J."/>
            <person name="Wilkes D.E."/>
            <person name="Wang Y."/>
            <person name="Cai H."/>
            <person name="Collins K."/>
            <person name="Stewart B.A."/>
            <person name="Lee S.R."/>
            <person name="Wilamowska K."/>
            <person name="Weinberg Z."/>
            <person name="Ruzzo W.L."/>
            <person name="Wloga D."/>
            <person name="Gaertig J."/>
            <person name="Frankel J."/>
            <person name="Tsao C.-C."/>
            <person name="Gorovsky M.A."/>
            <person name="Keeling P.J."/>
            <person name="Waller R.F."/>
            <person name="Patron N.J."/>
            <person name="Cherry J.M."/>
            <person name="Stover N.A."/>
            <person name="Krieger C.J."/>
            <person name="del Toro C."/>
            <person name="Ryder H.F."/>
            <person name="Williamson S.C."/>
            <person name="Barbeau R.A."/>
            <person name="Hamilton E.P."/>
            <person name="Orias E."/>
        </authorList>
    </citation>
    <scope>NUCLEOTIDE SEQUENCE [LARGE SCALE GENOMIC DNA]</scope>
    <source>
        <strain evidence="4">SB210</strain>
    </source>
</reference>
<evidence type="ECO:0000256" key="2">
    <source>
        <dbReference type="SAM" id="MobiDB-lite"/>
    </source>
</evidence>
<evidence type="ECO:0000313" key="3">
    <source>
        <dbReference type="EMBL" id="EAR82954.2"/>
    </source>
</evidence>
<evidence type="ECO:0000313" key="4">
    <source>
        <dbReference type="Proteomes" id="UP000009168"/>
    </source>
</evidence>
<feature type="coiled-coil region" evidence="1">
    <location>
        <begin position="590"/>
        <end position="670"/>
    </location>
</feature>
<sequence>MQQNLSNQLVIIPRELVYADVQPHSTQEQSFIIKNKQANQHFELFFDNYDPQKYEMIPNRMQLKPYQDQLVVVKINVDQINSNFSLKDQILIKDANSNQSIPITITLLPASQLSHLSPHHSPNQFDEYELKEKYWQEYYDRKVNESKLLSERVEDYRNIEEEIIKLNEEHQRQLDEKDEEIRELTNELHQSQQQTQLYRQQLEDLQTDFNNFKNRKEAELRQYENTLESEQNRYNTRLQAQEISNSPAFKLNEFNQQRIAKIESELSQLTLNYNLATGQLNEEKKQKKLLSEKVNQLKLENDRLLDEIQGLKEAESSNYSNLCSKYELAMRQLEYAEKQRKQLEEELQIKSDNKDVKLGGNSLDNEDLVQQIRVLKLKNEQLEKREMKIVEEKTRLELLYNDLLQEYNQMKTEFSVYKSHHKYPGEGQTSSMGLSNNNNNNRMNYNYTSTDSFNNNNNNNNSISDQQDGIINLYKQQTESLKKQIQDLEIAIQRSEEKEKENKKKMVILEKEKENLQQNAKYMTNLIDDLEFKAKEVEDRYRTDVIDLQQKNLELQGRVYALEKENNTQRDEIQNSEYLKEKIEIISKVNQKFELDIKQLKLKNQEEMQQMKQDLENYESLKLSFERRIEEYEHDNKILQKTNEDKDNIIKKLSDENEDLDHRCQLLMSENSKINELNRKYGIEIERVIAQLNASKEQTDWAEGKFKEILKEKEQLQKELNILEIQTKHTDVIDAQVIEELNELREQMRRFSFEKERIYYQLKIEEENDLTSVSQKTDMIRFMKQIELKFKTIQNDTSIEISQLKNELNNTKRELEIQIQQYADLKIIVDKKEQDYLKIAEEKRIQNNDLTKQREQYADIQRQVEQLNAQKQLEDKQKLDLIAQLQQEIQKQEEAVNVMREEMMNQNKVFKEVKNSQESAMQNMKQKFVGDLNEIYQKFNTYMNQAQSESSKKTGTTNIRDDKKYIQRLFETYAENVNVVSHKEALIKKLQDKEKKMQEKEKTLLKEIERLNEINKKYSEDFQQMQKKGYTLSIGSKRQIVPGSKSAVNTFNVLNETNISKNPNKTNNQNNNYSQNDISVSFINQNDESTTKNTLKLKDIATLEAQLFTTKTNLEQSKEEVAFLKDYTKDLKEDLEKLQKKEEELLEENRSLQIKLSDQIRQNKSDKEKYLADIELVKTQYFTPENYQEKVQQLELKDKQIKELKDEINRKKDLVQSVKQLKEEQSYDMKTLQVEIERLQKELEKYKIRANKATQQMSGPTKEMKSQVESLKEVEKKLTKENEELLDQQKKLKAELTRANATIKELRNKTEQQQLNSEQLNENNEQLEKSKEQLKKLKSEVDRKDTSIKSLKNKLESATAELEELKGNSKNFVTKNDYLSEQKKSDQAKAQLKKSEAQISMLVFLLKRIFRDNFVNLQKAKASSRPLTSSDFATQPTRSQQPAAFNKFSESVNILGLSPEEIDQFLDPYQSSYKNVQSSQHNYNISHATEFYSDLMDRFERELENIDENINVNSLYQMLYSVIEERVELVKSYKV</sequence>
<dbReference type="KEGG" id="tet:TTHERM_01054390"/>
<dbReference type="OrthoDB" id="303591at2759"/>
<dbReference type="EMBL" id="GG662589">
    <property type="protein sequence ID" value="EAR82954.2"/>
    <property type="molecule type" value="Genomic_DNA"/>
</dbReference>
<accession>Q22CB2</accession>